<proteinExistence type="predicted"/>
<evidence type="ECO:0000256" key="5">
    <source>
        <dbReference type="SAM" id="MobiDB-lite"/>
    </source>
</evidence>
<protein>
    <submittedName>
        <fullName evidence="7">18206_t:CDS:1</fullName>
    </submittedName>
</protein>
<feature type="region of interest" description="Disordered" evidence="5">
    <location>
        <begin position="322"/>
        <end position="358"/>
    </location>
</feature>
<accession>A0A9N9AZ14</accession>
<sequence>MVHEIENNADSQDSKLIDTFKGFCMNVNNMIGSGIFSTPGLIWYLTGSGGMTLLLYVVGSLFSFAGSLIYVELGSKMPESGGEQRYLENSFPNPDKVVGYIFSFCTITGAIITDAIIASEYIIYARSNDTTTLNPEGYVASFLFWETLTLLVISIIGLTEITKNPGKLTWNALFAGTKGIDDFGNYCSSMLQVLFAYEGWNNLNYSLSEMNDVSRRLKYSNLLSVFLLHVYFALDHDEAHRGTYKEIMSATLGDVIDFRRGISALVALSSIGAASSLVWGGSRIIASAADSKFIPYFSSHLKEFQSVPRIISRRFQVVNVNHNENNDENNDDENNVDHNENNDENNHHEAPSPLRNTRNHDPIFGSHILWPQCFGFAGKSFFVVDVKYTHLHPNT</sequence>
<feature type="transmembrane region" description="Helical" evidence="6">
    <location>
        <begin position="53"/>
        <end position="71"/>
    </location>
</feature>
<evidence type="ECO:0000256" key="3">
    <source>
        <dbReference type="ARBA" id="ARBA00022989"/>
    </source>
</evidence>
<name>A0A9N9AZ14_9GLOM</name>
<evidence type="ECO:0000256" key="4">
    <source>
        <dbReference type="ARBA" id="ARBA00023136"/>
    </source>
</evidence>
<reference evidence="7" key="1">
    <citation type="submission" date="2021-06" db="EMBL/GenBank/DDBJ databases">
        <authorList>
            <person name="Kallberg Y."/>
            <person name="Tangrot J."/>
            <person name="Rosling A."/>
        </authorList>
    </citation>
    <scope>NUCLEOTIDE SEQUENCE</scope>
    <source>
        <strain evidence="7">CL551</strain>
    </source>
</reference>
<dbReference type="Pfam" id="PF13520">
    <property type="entry name" value="AA_permease_2"/>
    <property type="match status" value="2"/>
</dbReference>
<dbReference type="Proteomes" id="UP000789342">
    <property type="component" value="Unassembled WGS sequence"/>
</dbReference>
<dbReference type="GO" id="GO:0016020">
    <property type="term" value="C:membrane"/>
    <property type="evidence" value="ECO:0007669"/>
    <property type="project" value="UniProtKB-SubCell"/>
</dbReference>
<feature type="transmembrane region" description="Helical" evidence="6">
    <location>
        <begin position="97"/>
        <end position="118"/>
    </location>
</feature>
<comment type="caution">
    <text evidence="7">The sequence shown here is derived from an EMBL/GenBank/DDBJ whole genome shotgun (WGS) entry which is preliminary data.</text>
</comment>
<dbReference type="InterPro" id="IPR002293">
    <property type="entry name" value="AA/rel_permease1"/>
</dbReference>
<organism evidence="7 8">
    <name type="scientific">Acaulospora morrowiae</name>
    <dbReference type="NCBI Taxonomy" id="94023"/>
    <lineage>
        <taxon>Eukaryota</taxon>
        <taxon>Fungi</taxon>
        <taxon>Fungi incertae sedis</taxon>
        <taxon>Mucoromycota</taxon>
        <taxon>Glomeromycotina</taxon>
        <taxon>Glomeromycetes</taxon>
        <taxon>Diversisporales</taxon>
        <taxon>Acaulosporaceae</taxon>
        <taxon>Acaulospora</taxon>
    </lineage>
</organism>
<dbReference type="GO" id="GO:0015179">
    <property type="term" value="F:L-amino acid transmembrane transporter activity"/>
    <property type="evidence" value="ECO:0007669"/>
    <property type="project" value="TreeGrafter"/>
</dbReference>
<evidence type="ECO:0000256" key="1">
    <source>
        <dbReference type="ARBA" id="ARBA00004141"/>
    </source>
</evidence>
<dbReference type="PANTHER" id="PTHR11785:SF512">
    <property type="entry name" value="SOBREMESA, ISOFORM B"/>
    <property type="match status" value="1"/>
</dbReference>
<evidence type="ECO:0000256" key="6">
    <source>
        <dbReference type="SAM" id="Phobius"/>
    </source>
</evidence>
<evidence type="ECO:0000313" key="7">
    <source>
        <dbReference type="EMBL" id="CAG8547261.1"/>
    </source>
</evidence>
<feature type="transmembrane region" description="Helical" evidence="6">
    <location>
        <begin position="138"/>
        <end position="158"/>
    </location>
</feature>
<evidence type="ECO:0000256" key="2">
    <source>
        <dbReference type="ARBA" id="ARBA00022692"/>
    </source>
</evidence>
<dbReference type="OrthoDB" id="5982228at2759"/>
<keyword evidence="3 6" id="KW-1133">Transmembrane helix</keyword>
<keyword evidence="8" id="KW-1185">Reference proteome</keyword>
<dbReference type="PANTHER" id="PTHR11785">
    <property type="entry name" value="AMINO ACID TRANSPORTER"/>
    <property type="match status" value="1"/>
</dbReference>
<comment type="subcellular location">
    <subcellularLocation>
        <location evidence="1">Membrane</location>
        <topology evidence="1">Multi-pass membrane protein</topology>
    </subcellularLocation>
</comment>
<dbReference type="InterPro" id="IPR050598">
    <property type="entry name" value="AminoAcid_Transporter"/>
</dbReference>
<keyword evidence="2 6" id="KW-0812">Transmembrane</keyword>
<gene>
    <name evidence="7" type="ORF">AMORRO_LOCUS5406</name>
</gene>
<dbReference type="AlphaFoldDB" id="A0A9N9AZ14"/>
<dbReference type="EMBL" id="CAJVPV010003250">
    <property type="protein sequence ID" value="CAG8547261.1"/>
    <property type="molecule type" value="Genomic_DNA"/>
</dbReference>
<keyword evidence="4 6" id="KW-0472">Membrane</keyword>
<dbReference type="Gene3D" id="1.20.1740.10">
    <property type="entry name" value="Amino acid/polyamine transporter I"/>
    <property type="match status" value="1"/>
</dbReference>
<evidence type="ECO:0000313" key="8">
    <source>
        <dbReference type="Proteomes" id="UP000789342"/>
    </source>
</evidence>
<feature type="compositionally biased region" description="Basic and acidic residues" evidence="5">
    <location>
        <begin position="335"/>
        <end position="350"/>
    </location>
</feature>